<reference evidence="1 2" key="1">
    <citation type="submission" date="2016-10" db="EMBL/GenBank/DDBJ databases">
        <authorList>
            <person name="de Groot N.N."/>
        </authorList>
    </citation>
    <scope>NUCLEOTIDE SEQUENCE [LARGE SCALE GENOMIC DNA]</scope>
    <source>
        <strain evidence="1 2">CPCC 100156</strain>
    </source>
</reference>
<sequence>MIDQPAIDAIVTAHPALSGKVGQRGFTLPRIEDPVVIELDETARSRAAGHGYRIHGNLGDGNRIICGYKPHPANLSINFNGYSRNTIVAQPGLELKGSISFESCDNIVVLGRGWYSFSIRFLDNGGGIFFGENCSVGGAAMTIEGVGRSLCFGDAALLAWDISIFTGDLHAIFDLDSSEILNSPADVVLEPHCWLGIGALVMKGSRIGAGSIVAARSVVTGAIPARSLAAGVPAKVVRSNVTYTRSRQPDAGAMAWAARYSEGF</sequence>
<dbReference type="PANTHER" id="PTHR23416:SF78">
    <property type="entry name" value="LIPOPOLYSACCHARIDE BIOSYNTHESIS O-ACETYL TRANSFERASE WBBJ-RELATED"/>
    <property type="match status" value="1"/>
</dbReference>
<keyword evidence="1" id="KW-0808">Transferase</keyword>
<proteinExistence type="predicted"/>
<dbReference type="InterPro" id="IPR051159">
    <property type="entry name" value="Hexapeptide_acetyltransf"/>
</dbReference>
<dbReference type="AlphaFoldDB" id="A0A1G6ZY00"/>
<dbReference type="RefSeq" id="WP_090565745.1">
    <property type="nucleotide sequence ID" value="NZ_FMXZ01000010.1"/>
</dbReference>
<accession>A0A1G6ZY00</accession>
<gene>
    <name evidence="1" type="ORF">SAMN04487779_10183</name>
</gene>
<organism evidence="1 2">
    <name type="scientific">Belnapia rosea</name>
    <dbReference type="NCBI Taxonomy" id="938405"/>
    <lineage>
        <taxon>Bacteria</taxon>
        <taxon>Pseudomonadati</taxon>
        <taxon>Pseudomonadota</taxon>
        <taxon>Alphaproteobacteria</taxon>
        <taxon>Acetobacterales</taxon>
        <taxon>Roseomonadaceae</taxon>
        <taxon>Belnapia</taxon>
    </lineage>
</organism>
<dbReference type="EMBL" id="FMZX01000018">
    <property type="protein sequence ID" value="SDE07400.1"/>
    <property type="molecule type" value="Genomic_DNA"/>
</dbReference>
<protein>
    <submittedName>
        <fullName evidence="1">Acetyltransferase (Isoleucine patch superfamily)</fullName>
    </submittedName>
</protein>
<keyword evidence="2" id="KW-1185">Reference proteome</keyword>
<dbReference type="CDD" id="cd04647">
    <property type="entry name" value="LbH_MAT_like"/>
    <property type="match status" value="1"/>
</dbReference>
<name>A0A1G6ZY00_9PROT</name>
<dbReference type="InterPro" id="IPR011004">
    <property type="entry name" value="Trimer_LpxA-like_sf"/>
</dbReference>
<dbReference type="STRING" id="938405.SAMN02927895_03398"/>
<dbReference type="OrthoDB" id="9815592at2"/>
<dbReference type="PANTHER" id="PTHR23416">
    <property type="entry name" value="SIALIC ACID SYNTHASE-RELATED"/>
    <property type="match status" value="1"/>
</dbReference>
<dbReference type="Proteomes" id="UP000198925">
    <property type="component" value="Unassembled WGS sequence"/>
</dbReference>
<dbReference type="GO" id="GO:0016740">
    <property type="term" value="F:transferase activity"/>
    <property type="evidence" value="ECO:0007669"/>
    <property type="project" value="UniProtKB-KW"/>
</dbReference>
<evidence type="ECO:0000313" key="2">
    <source>
        <dbReference type="Proteomes" id="UP000198925"/>
    </source>
</evidence>
<dbReference type="SUPFAM" id="SSF51161">
    <property type="entry name" value="Trimeric LpxA-like enzymes"/>
    <property type="match status" value="1"/>
</dbReference>
<evidence type="ECO:0000313" key="1">
    <source>
        <dbReference type="EMBL" id="SDE07400.1"/>
    </source>
</evidence>
<dbReference type="Gene3D" id="2.160.10.10">
    <property type="entry name" value="Hexapeptide repeat proteins"/>
    <property type="match status" value="1"/>
</dbReference>